<evidence type="ECO:0000256" key="15">
    <source>
        <dbReference type="RuleBase" id="RU364006"/>
    </source>
</evidence>
<evidence type="ECO:0000256" key="5">
    <source>
        <dbReference type="ARBA" id="ARBA00018266"/>
    </source>
</evidence>
<evidence type="ECO:0000256" key="11">
    <source>
        <dbReference type="ARBA" id="ARBA00049558"/>
    </source>
</evidence>
<feature type="binding site" evidence="14">
    <location>
        <position position="91"/>
    </location>
    <ligand>
        <name>Zn(2+)</name>
        <dbReference type="ChEBI" id="CHEBI:29105"/>
        <note>catalytic</note>
    </ligand>
</feature>
<evidence type="ECO:0000256" key="8">
    <source>
        <dbReference type="ARBA" id="ARBA00022833"/>
    </source>
</evidence>
<feature type="binding site" evidence="14">
    <location>
        <position position="88"/>
    </location>
    <ligand>
        <name>Zn(2+)</name>
        <dbReference type="ChEBI" id="CHEBI:29105"/>
        <note>catalytic</note>
    </ligand>
</feature>
<dbReference type="GO" id="GO:0005829">
    <property type="term" value="C:cytosol"/>
    <property type="evidence" value="ECO:0007669"/>
    <property type="project" value="TreeGrafter"/>
</dbReference>
<comment type="function">
    <text evidence="2 15">This enzyme scavenges exogenous and endogenous cytidine and 2'-deoxycytidine for UMP synthesis.</text>
</comment>
<dbReference type="PANTHER" id="PTHR11644">
    <property type="entry name" value="CYTIDINE DEAMINASE"/>
    <property type="match status" value="1"/>
</dbReference>
<protein>
    <recommendedName>
        <fullName evidence="5 15">Cytidine deaminase</fullName>
        <ecNumber evidence="4 15">3.5.4.5</ecNumber>
    </recommendedName>
    <alternativeName>
        <fullName evidence="9 15">Cytidine aminohydrolase</fullName>
    </alternativeName>
</protein>
<dbReference type="PANTHER" id="PTHR11644:SF2">
    <property type="entry name" value="CYTIDINE DEAMINASE"/>
    <property type="match status" value="1"/>
</dbReference>
<feature type="binding site" evidence="14">
    <location>
        <position position="53"/>
    </location>
    <ligand>
        <name>Zn(2+)</name>
        <dbReference type="ChEBI" id="CHEBI:29105"/>
        <note>catalytic</note>
    </ligand>
</feature>
<evidence type="ECO:0000256" key="13">
    <source>
        <dbReference type="PIRSR" id="PIRSR606262-2"/>
    </source>
</evidence>
<evidence type="ECO:0000256" key="6">
    <source>
        <dbReference type="ARBA" id="ARBA00022723"/>
    </source>
</evidence>
<evidence type="ECO:0000256" key="10">
    <source>
        <dbReference type="ARBA" id="ARBA00049252"/>
    </source>
</evidence>
<evidence type="ECO:0000256" key="14">
    <source>
        <dbReference type="PIRSR" id="PIRSR606262-3"/>
    </source>
</evidence>
<dbReference type="Pfam" id="PF00383">
    <property type="entry name" value="dCMP_cyt_deam_1"/>
    <property type="match status" value="1"/>
</dbReference>
<reference evidence="17" key="1">
    <citation type="submission" date="2022-02" db="EMBL/GenBank/DDBJ databases">
        <title>Paenibacillus sp. MBLB1832 Whole Genome Shotgun Sequencing.</title>
        <authorList>
            <person name="Hwang C.Y."/>
            <person name="Cho E.-S."/>
            <person name="Seo M.-J."/>
        </authorList>
    </citation>
    <scope>NUCLEOTIDE SEQUENCE</scope>
    <source>
        <strain evidence="17">MBLB1832</strain>
    </source>
</reference>
<evidence type="ECO:0000259" key="16">
    <source>
        <dbReference type="PROSITE" id="PS51747"/>
    </source>
</evidence>
<evidence type="ECO:0000313" key="17">
    <source>
        <dbReference type="EMBL" id="WNR46390.1"/>
    </source>
</evidence>
<feature type="binding site" evidence="13">
    <location>
        <begin position="42"/>
        <end position="48"/>
    </location>
    <ligand>
        <name>substrate</name>
    </ligand>
</feature>
<dbReference type="Gene3D" id="3.40.140.10">
    <property type="entry name" value="Cytidine Deaminase, domain 2"/>
    <property type="match status" value="1"/>
</dbReference>
<feature type="active site" description="Proton donor" evidence="12">
    <location>
        <position position="55"/>
    </location>
</feature>
<keyword evidence="18" id="KW-1185">Reference proteome</keyword>
<keyword evidence="6 14" id="KW-0479">Metal-binding</keyword>
<dbReference type="GO" id="GO:0042802">
    <property type="term" value="F:identical protein binding"/>
    <property type="evidence" value="ECO:0007669"/>
    <property type="project" value="UniProtKB-ARBA"/>
</dbReference>
<evidence type="ECO:0000313" key="18">
    <source>
        <dbReference type="Proteomes" id="UP001304650"/>
    </source>
</evidence>
<comment type="catalytic activity">
    <reaction evidence="10 15">
        <text>2'-deoxycytidine + H2O + H(+) = 2'-deoxyuridine + NH4(+)</text>
        <dbReference type="Rhea" id="RHEA:13433"/>
        <dbReference type="ChEBI" id="CHEBI:15377"/>
        <dbReference type="ChEBI" id="CHEBI:15378"/>
        <dbReference type="ChEBI" id="CHEBI:15698"/>
        <dbReference type="ChEBI" id="CHEBI:16450"/>
        <dbReference type="ChEBI" id="CHEBI:28938"/>
        <dbReference type="EC" id="3.5.4.5"/>
    </reaction>
</comment>
<dbReference type="NCBIfam" id="NF004064">
    <property type="entry name" value="PRK05578.1"/>
    <property type="match status" value="1"/>
</dbReference>
<keyword evidence="7 15" id="KW-0378">Hydrolase</keyword>
<dbReference type="InterPro" id="IPR002125">
    <property type="entry name" value="CMP_dCMP_dom"/>
</dbReference>
<name>A0AA96LXK5_9BACL</name>
<feature type="domain" description="CMP/dCMP-type deaminase" evidence="16">
    <location>
        <begin position="1"/>
        <end position="130"/>
    </location>
</feature>
<dbReference type="Proteomes" id="UP001304650">
    <property type="component" value="Chromosome"/>
</dbReference>
<dbReference type="EC" id="3.5.4.5" evidence="4 15"/>
<accession>A0AA96LXK5</accession>
<dbReference type="GO" id="GO:0004126">
    <property type="term" value="F:cytidine deaminase activity"/>
    <property type="evidence" value="ECO:0007669"/>
    <property type="project" value="UniProtKB-UniRule"/>
</dbReference>
<evidence type="ECO:0000256" key="3">
    <source>
        <dbReference type="ARBA" id="ARBA00006576"/>
    </source>
</evidence>
<dbReference type="GO" id="GO:0072527">
    <property type="term" value="P:pyrimidine-containing compound metabolic process"/>
    <property type="evidence" value="ECO:0007669"/>
    <property type="project" value="UniProtKB-ARBA"/>
</dbReference>
<comment type="similarity">
    <text evidence="3 15">Belongs to the cytidine and deoxycytidylate deaminase family.</text>
</comment>
<evidence type="ECO:0000256" key="9">
    <source>
        <dbReference type="ARBA" id="ARBA00032005"/>
    </source>
</evidence>
<dbReference type="InterPro" id="IPR050202">
    <property type="entry name" value="Cyt/Deoxycyt_deaminase"/>
</dbReference>
<organism evidence="17 18">
    <name type="scientific">Paenibacillus roseopurpureus</name>
    <dbReference type="NCBI Taxonomy" id="2918901"/>
    <lineage>
        <taxon>Bacteria</taxon>
        <taxon>Bacillati</taxon>
        <taxon>Bacillota</taxon>
        <taxon>Bacilli</taxon>
        <taxon>Bacillales</taxon>
        <taxon>Paenibacillaceae</taxon>
        <taxon>Paenibacillus</taxon>
    </lineage>
</organism>
<dbReference type="CDD" id="cd01283">
    <property type="entry name" value="cytidine_deaminase"/>
    <property type="match status" value="1"/>
</dbReference>
<evidence type="ECO:0000256" key="12">
    <source>
        <dbReference type="PIRSR" id="PIRSR606262-1"/>
    </source>
</evidence>
<dbReference type="GO" id="GO:0008270">
    <property type="term" value="F:zinc ion binding"/>
    <property type="evidence" value="ECO:0007669"/>
    <property type="project" value="UniProtKB-UniRule"/>
</dbReference>
<evidence type="ECO:0000256" key="1">
    <source>
        <dbReference type="ARBA" id="ARBA00001947"/>
    </source>
</evidence>
<dbReference type="SUPFAM" id="SSF53927">
    <property type="entry name" value="Cytidine deaminase-like"/>
    <property type="match status" value="1"/>
</dbReference>
<dbReference type="GO" id="GO:0055086">
    <property type="term" value="P:nucleobase-containing small molecule metabolic process"/>
    <property type="evidence" value="ECO:0007669"/>
    <property type="project" value="UniProtKB-ARBA"/>
</dbReference>
<dbReference type="FunFam" id="3.40.140.10:FF:000008">
    <property type="entry name" value="Cytidine deaminase"/>
    <property type="match status" value="1"/>
</dbReference>
<dbReference type="PROSITE" id="PS00903">
    <property type="entry name" value="CYT_DCMP_DEAMINASES_1"/>
    <property type="match status" value="1"/>
</dbReference>
<dbReference type="InterPro" id="IPR016193">
    <property type="entry name" value="Cytidine_deaminase-like"/>
</dbReference>
<dbReference type="KEGG" id="proo:MJB10_09940"/>
<keyword evidence="8 14" id="KW-0862">Zinc</keyword>
<evidence type="ECO:0000256" key="7">
    <source>
        <dbReference type="ARBA" id="ARBA00022801"/>
    </source>
</evidence>
<dbReference type="PROSITE" id="PS51747">
    <property type="entry name" value="CYT_DCMP_DEAMINASES_2"/>
    <property type="match status" value="1"/>
</dbReference>
<proteinExistence type="inferred from homology"/>
<dbReference type="NCBIfam" id="TIGR01354">
    <property type="entry name" value="cyt_deam_tetra"/>
    <property type="match status" value="1"/>
</dbReference>
<dbReference type="EMBL" id="CP130319">
    <property type="protein sequence ID" value="WNR46390.1"/>
    <property type="molecule type" value="Genomic_DNA"/>
</dbReference>
<dbReference type="RefSeq" id="WP_314804193.1">
    <property type="nucleotide sequence ID" value="NZ_CP130319.1"/>
</dbReference>
<dbReference type="InterPro" id="IPR006262">
    <property type="entry name" value="Cyt_deam_tetra"/>
</dbReference>
<comment type="catalytic activity">
    <reaction evidence="11 15">
        <text>cytidine + H2O + H(+) = uridine + NH4(+)</text>
        <dbReference type="Rhea" id="RHEA:16069"/>
        <dbReference type="ChEBI" id="CHEBI:15377"/>
        <dbReference type="ChEBI" id="CHEBI:15378"/>
        <dbReference type="ChEBI" id="CHEBI:16704"/>
        <dbReference type="ChEBI" id="CHEBI:17562"/>
        <dbReference type="ChEBI" id="CHEBI:28938"/>
        <dbReference type="EC" id="3.5.4.5"/>
    </reaction>
</comment>
<evidence type="ECO:0000256" key="4">
    <source>
        <dbReference type="ARBA" id="ARBA00012783"/>
    </source>
</evidence>
<evidence type="ECO:0000256" key="2">
    <source>
        <dbReference type="ARBA" id="ARBA00003949"/>
    </source>
</evidence>
<gene>
    <name evidence="17" type="primary">cdd</name>
    <name evidence="17" type="ORF">MJB10_09940</name>
</gene>
<dbReference type="InterPro" id="IPR016192">
    <property type="entry name" value="APOBEC/CMP_deaminase_Zn-bd"/>
</dbReference>
<sequence length="137" mass="14507">MEPQQLIELAKEAMKRAYTPYSHFKVGAALLDANGHVHFGCNVENAAYGPTNCAERTALFRAIADGHAQGSFRAIAVTGDTEGPISPCGVCRQVLIELCSPEMPVYLSNLKGAFVQTTVGALLPGAFTTKDLHTNGG</sequence>
<dbReference type="AlphaFoldDB" id="A0AA96LXK5"/>
<comment type="cofactor">
    <cofactor evidence="1 14 15">
        <name>Zn(2+)</name>
        <dbReference type="ChEBI" id="CHEBI:29105"/>
    </cofactor>
</comment>